<dbReference type="Pfam" id="PF01425">
    <property type="entry name" value="Amidase"/>
    <property type="match status" value="1"/>
</dbReference>
<accession>A0A1E5T686</accession>
<reference evidence="3 4" key="1">
    <citation type="submission" date="2016-08" db="EMBL/GenBank/DDBJ databases">
        <title>Draft genome of Fabibacter sp. strain SK-8.</title>
        <authorList>
            <person name="Wong S.-K."/>
            <person name="Hamasaki K."/>
            <person name="Yoshizawa S."/>
        </authorList>
    </citation>
    <scope>NUCLEOTIDE SEQUENCE [LARGE SCALE GENOMIC DNA]</scope>
    <source>
        <strain evidence="3 4">SK-8</strain>
    </source>
</reference>
<dbReference type="AlphaFoldDB" id="A0A1E5T686"/>
<proteinExistence type="predicted"/>
<gene>
    <name evidence="3" type="ORF">BFP71_04345</name>
</gene>
<feature type="chain" id="PRO_5009186117" evidence="1">
    <location>
        <begin position="25"/>
        <end position="558"/>
    </location>
</feature>
<organism evidence="3 4">
    <name type="scientific">Roseivirga misakiensis</name>
    <dbReference type="NCBI Taxonomy" id="1563681"/>
    <lineage>
        <taxon>Bacteria</taxon>
        <taxon>Pseudomonadati</taxon>
        <taxon>Bacteroidota</taxon>
        <taxon>Cytophagia</taxon>
        <taxon>Cytophagales</taxon>
        <taxon>Roseivirgaceae</taxon>
        <taxon>Roseivirga</taxon>
    </lineage>
</organism>
<feature type="signal peptide" evidence="1">
    <location>
        <begin position="1"/>
        <end position="24"/>
    </location>
</feature>
<dbReference type="PROSITE" id="PS51257">
    <property type="entry name" value="PROKAR_LIPOPROTEIN"/>
    <property type="match status" value="1"/>
</dbReference>
<dbReference type="PANTHER" id="PTHR11895:SF73">
    <property type="entry name" value="AMIDASE FAMILY PROTEIN"/>
    <property type="match status" value="1"/>
</dbReference>
<dbReference type="SUPFAM" id="SSF75304">
    <property type="entry name" value="Amidase signature (AS) enzymes"/>
    <property type="match status" value="1"/>
</dbReference>
<feature type="domain" description="Amidase" evidence="2">
    <location>
        <begin position="137"/>
        <end position="489"/>
    </location>
</feature>
<dbReference type="EMBL" id="MDGQ01000003">
    <property type="protein sequence ID" value="OEK06891.1"/>
    <property type="molecule type" value="Genomic_DNA"/>
</dbReference>
<dbReference type="RefSeq" id="WP_069834203.1">
    <property type="nucleotide sequence ID" value="NZ_MDGQ01000003.1"/>
</dbReference>
<dbReference type="STRING" id="1563681.BFP71_04345"/>
<evidence type="ECO:0000259" key="2">
    <source>
        <dbReference type="Pfam" id="PF01425"/>
    </source>
</evidence>
<keyword evidence="4" id="KW-1185">Reference proteome</keyword>
<evidence type="ECO:0000256" key="1">
    <source>
        <dbReference type="SAM" id="SignalP"/>
    </source>
</evidence>
<sequence>MMKTLLQSLLIVAFLGLLSACKSSDLNFTKKDVESSQKLVGLDIDEKYFGDMHRYLGRNRAGYDSMRKYPINNETFPALTFDPHPTGFEYPAIRETNNQWKIPTGTPLPESDAEIAFLSIPELADLLRSKKLSSERLTKIYLDRIDRFDGQLLSVITVTRELALKQAKQADREIQSGNYKGLLHGIPYGVKDLIAVKGYPTTWGAAPYKDQMIDYTGTVVKKLEEKGAVLIAKLVSGSLARGDVWFGGKTKNPWDLKQGASGSSAGPGSATAAGLVAFSLGTETLGSITSPSTRNGITGLRPTYGRVSRNGTMSLSWSMDKIGPMCRSAEDCEIVFDAIYGKDDLDPTTNDVAFHQVKKSASQLKVAYLKDDIMADSSSSMGKNLIKGLEVLKGLGVNPSAVSLPKNYPFNVFDIILRAEAGAFFDELVYSKEVDNMVEQNYGSRANSLRQSRFIPAVEYLQANRQRRQLIDDVHQIFKDYDVIIAPSFRGRQLFITNLTGHPVVSIPTGFDNRGRPTSMTFIGNLYDEGSILALAKAYQAETDFDEKHPPLFSKADQ</sequence>
<dbReference type="PANTHER" id="PTHR11895">
    <property type="entry name" value="TRANSAMIDASE"/>
    <property type="match status" value="1"/>
</dbReference>
<comment type="caution">
    <text evidence="3">The sequence shown here is derived from an EMBL/GenBank/DDBJ whole genome shotgun (WGS) entry which is preliminary data.</text>
</comment>
<dbReference type="InterPro" id="IPR000120">
    <property type="entry name" value="Amidase"/>
</dbReference>
<dbReference type="InterPro" id="IPR036928">
    <property type="entry name" value="AS_sf"/>
</dbReference>
<dbReference type="GO" id="GO:0050567">
    <property type="term" value="F:glutaminyl-tRNA synthase (glutamine-hydrolyzing) activity"/>
    <property type="evidence" value="ECO:0007669"/>
    <property type="project" value="TreeGrafter"/>
</dbReference>
<protein>
    <submittedName>
        <fullName evidence="3">Amidase</fullName>
    </submittedName>
</protein>
<dbReference type="Gene3D" id="3.90.1300.10">
    <property type="entry name" value="Amidase signature (AS) domain"/>
    <property type="match status" value="1"/>
</dbReference>
<name>A0A1E5T686_9BACT</name>
<dbReference type="Proteomes" id="UP000095552">
    <property type="component" value="Unassembled WGS sequence"/>
</dbReference>
<dbReference type="InterPro" id="IPR023631">
    <property type="entry name" value="Amidase_dom"/>
</dbReference>
<evidence type="ECO:0000313" key="3">
    <source>
        <dbReference type="EMBL" id="OEK06891.1"/>
    </source>
</evidence>
<evidence type="ECO:0000313" key="4">
    <source>
        <dbReference type="Proteomes" id="UP000095552"/>
    </source>
</evidence>
<keyword evidence="1" id="KW-0732">Signal</keyword>